<organism evidence="1">
    <name type="scientific">marine sediment metagenome</name>
    <dbReference type="NCBI Taxonomy" id="412755"/>
    <lineage>
        <taxon>unclassified sequences</taxon>
        <taxon>metagenomes</taxon>
        <taxon>ecological metagenomes</taxon>
    </lineage>
</organism>
<feature type="non-terminal residue" evidence="1">
    <location>
        <position position="39"/>
    </location>
</feature>
<evidence type="ECO:0000313" key="1">
    <source>
        <dbReference type="EMBL" id="GAG93773.1"/>
    </source>
</evidence>
<sequence>MKKLLSILLLFICTSAHAVKYDLNDNDTINGVDNPAFAG</sequence>
<gene>
    <name evidence="1" type="ORF">S01H4_50730</name>
</gene>
<proteinExistence type="predicted"/>
<dbReference type="EMBL" id="BART01028827">
    <property type="protein sequence ID" value="GAG93773.1"/>
    <property type="molecule type" value="Genomic_DNA"/>
</dbReference>
<accession>X1CBU4</accession>
<name>X1CBU4_9ZZZZ</name>
<dbReference type="AlphaFoldDB" id="X1CBU4"/>
<protein>
    <submittedName>
        <fullName evidence="1">Uncharacterized protein</fullName>
    </submittedName>
</protein>
<reference evidence="1" key="1">
    <citation type="journal article" date="2014" name="Front. Microbiol.">
        <title>High frequency of phylogenetically diverse reductive dehalogenase-homologous genes in deep subseafloor sedimentary metagenomes.</title>
        <authorList>
            <person name="Kawai M."/>
            <person name="Futagami T."/>
            <person name="Toyoda A."/>
            <person name="Takaki Y."/>
            <person name="Nishi S."/>
            <person name="Hori S."/>
            <person name="Arai W."/>
            <person name="Tsubouchi T."/>
            <person name="Morono Y."/>
            <person name="Uchiyama I."/>
            <person name="Ito T."/>
            <person name="Fujiyama A."/>
            <person name="Inagaki F."/>
            <person name="Takami H."/>
        </authorList>
    </citation>
    <scope>NUCLEOTIDE SEQUENCE</scope>
    <source>
        <strain evidence="1">Expedition CK06-06</strain>
    </source>
</reference>
<comment type="caution">
    <text evidence="1">The sequence shown here is derived from an EMBL/GenBank/DDBJ whole genome shotgun (WGS) entry which is preliminary data.</text>
</comment>